<dbReference type="InterPro" id="IPR001041">
    <property type="entry name" value="2Fe-2S_ferredoxin-type"/>
</dbReference>
<evidence type="ECO:0000259" key="15">
    <source>
        <dbReference type="PROSITE" id="PS51839"/>
    </source>
</evidence>
<dbReference type="AlphaFoldDB" id="A0A845PVJ3"/>
<dbReference type="GO" id="GO:0051537">
    <property type="term" value="F:2 iron, 2 sulfur cluster binding"/>
    <property type="evidence" value="ECO:0007669"/>
    <property type="project" value="UniProtKB-KW"/>
</dbReference>
<dbReference type="InterPro" id="IPR000283">
    <property type="entry name" value="NADH_UbQ_OxRdtase_75kDa_su_CS"/>
</dbReference>
<organism evidence="16 17">
    <name type="scientific">Elizabethkingia argenteiflava</name>
    <dbReference type="NCBI Taxonomy" id="2681556"/>
    <lineage>
        <taxon>Bacteria</taxon>
        <taxon>Pseudomonadati</taxon>
        <taxon>Bacteroidota</taxon>
        <taxon>Flavobacteriia</taxon>
        <taxon>Flavobacteriales</taxon>
        <taxon>Weeksellaceae</taxon>
        <taxon>Elizabethkingia</taxon>
    </lineage>
</organism>
<evidence type="ECO:0000259" key="14">
    <source>
        <dbReference type="PROSITE" id="PS51085"/>
    </source>
</evidence>
<dbReference type="Gene3D" id="3.30.70.20">
    <property type="match status" value="1"/>
</dbReference>
<comment type="subcellular location">
    <subcellularLocation>
        <location evidence="2">Membrane</location>
    </subcellularLocation>
</comment>
<dbReference type="GO" id="GO:0046872">
    <property type="term" value="F:metal ion binding"/>
    <property type="evidence" value="ECO:0007669"/>
    <property type="project" value="UniProtKB-KW"/>
</dbReference>
<gene>
    <name evidence="16" type="ORF">GNY06_07110</name>
</gene>
<keyword evidence="6" id="KW-0874">Quinone</keyword>
<evidence type="ECO:0000256" key="2">
    <source>
        <dbReference type="ARBA" id="ARBA00004370"/>
    </source>
</evidence>
<dbReference type="SMART" id="SM00929">
    <property type="entry name" value="NADH-G_4Fe-4S_3"/>
    <property type="match status" value="1"/>
</dbReference>
<dbReference type="GO" id="GO:0042773">
    <property type="term" value="P:ATP synthesis coupled electron transport"/>
    <property type="evidence" value="ECO:0007669"/>
    <property type="project" value="InterPro"/>
</dbReference>
<dbReference type="FunFam" id="3.10.20.740:FF:000004">
    <property type="entry name" value="NADH-quinone oxidoreductase"/>
    <property type="match status" value="1"/>
</dbReference>
<keyword evidence="5" id="KW-0001">2Fe-2S</keyword>
<reference evidence="16 17" key="1">
    <citation type="submission" date="2019-11" db="EMBL/GenBank/DDBJ databases">
        <title>Characterization of Elizabethkingia argenteiflava sp. nov., isolated from inner surface of Soybean Pods.</title>
        <authorList>
            <person name="Mo S."/>
        </authorList>
    </citation>
    <scope>NUCLEOTIDE SEQUENCE [LARGE SCALE GENOMIC DNA]</scope>
    <source>
        <strain evidence="16 17">YB22</strain>
    </source>
</reference>
<keyword evidence="9" id="KW-0408">Iron</keyword>
<evidence type="ECO:0000256" key="7">
    <source>
        <dbReference type="ARBA" id="ARBA00022723"/>
    </source>
</evidence>
<evidence type="ECO:0000256" key="11">
    <source>
        <dbReference type="ARBA" id="ARBA00023027"/>
    </source>
</evidence>
<dbReference type="Gene3D" id="3.10.20.740">
    <property type="match status" value="1"/>
</dbReference>
<dbReference type="PROSITE" id="PS51085">
    <property type="entry name" value="2FE2S_FER_2"/>
    <property type="match status" value="1"/>
</dbReference>
<sequence>MSEEIKKFKITIDGQSAEVAPGTTILEAARKIGGKSVPPAMCYHSKLEKSGGRCRTCLVEVSKGSEADPRPMPKLVASCRTTVMDGMEVKNLTSPKTQEARHAVTEFLLINHPLDCPVCDQAGECHLQDLSYENGLQQTRTEFERRTFDADDIGPYIKLNMNRCILCARCVLLADQLTPEREHGILFRGDHAEISTYLNKALNNDFIGNVIDVCPVGALTDRTFRFASRVWYTKPINATCKCEKCNGKAVLWMKGDEILRITARKDIYGEVEDFICNDCRFERKELKYWNIEGPRHIDRHSVISTNKYGSLQNSYKRIETESVTEIDSNHEKQS</sequence>
<comment type="similarity">
    <text evidence="3">Belongs to the complex I 75 kDa subunit family.</text>
</comment>
<dbReference type="RefSeq" id="WP_166519439.1">
    <property type="nucleotide sequence ID" value="NZ_JAAABJ010000509.1"/>
</dbReference>
<keyword evidence="11" id="KW-0520">NAD</keyword>
<keyword evidence="7" id="KW-0479">Metal-binding</keyword>
<evidence type="ECO:0000256" key="9">
    <source>
        <dbReference type="ARBA" id="ARBA00023004"/>
    </source>
</evidence>
<dbReference type="InterPro" id="IPR036010">
    <property type="entry name" value="2Fe-2S_ferredoxin-like_sf"/>
</dbReference>
<dbReference type="PROSITE" id="PS00643">
    <property type="entry name" value="COMPLEX1_75K_3"/>
    <property type="match status" value="1"/>
</dbReference>
<keyword evidence="10" id="KW-0411">Iron-sulfur</keyword>
<protein>
    <submittedName>
        <fullName evidence="16">2Fe-2S iron-sulfur cluster binding domain-containing protein</fullName>
    </submittedName>
</protein>
<dbReference type="CDD" id="cd00207">
    <property type="entry name" value="fer2"/>
    <property type="match status" value="1"/>
</dbReference>
<dbReference type="PROSITE" id="PS51839">
    <property type="entry name" value="4FE4S_HC3"/>
    <property type="match status" value="1"/>
</dbReference>
<comment type="cofactor">
    <cofactor evidence="13">
        <name>[2Fe-2S] cluster</name>
        <dbReference type="ChEBI" id="CHEBI:190135"/>
    </cofactor>
</comment>
<dbReference type="Pfam" id="PF22117">
    <property type="entry name" value="Fer4_Nqo3"/>
    <property type="match status" value="1"/>
</dbReference>
<dbReference type="GO" id="GO:0051539">
    <property type="term" value="F:4 iron, 4 sulfur cluster binding"/>
    <property type="evidence" value="ECO:0007669"/>
    <property type="project" value="UniProtKB-KW"/>
</dbReference>
<evidence type="ECO:0000256" key="3">
    <source>
        <dbReference type="ARBA" id="ARBA00005404"/>
    </source>
</evidence>
<feature type="domain" description="4Fe-4S His(Cys)3-ligated-type" evidence="15">
    <location>
        <begin position="96"/>
        <end position="135"/>
    </location>
</feature>
<name>A0A845PVJ3_9FLAO</name>
<dbReference type="InterPro" id="IPR019574">
    <property type="entry name" value="NADH_UbQ_OxRdtase_Gsu_4Fe4S-bd"/>
</dbReference>
<feature type="domain" description="2Fe-2S ferredoxin-type" evidence="14">
    <location>
        <begin position="6"/>
        <end position="95"/>
    </location>
</feature>
<evidence type="ECO:0000256" key="4">
    <source>
        <dbReference type="ARBA" id="ARBA00022485"/>
    </source>
</evidence>
<dbReference type="InterPro" id="IPR050123">
    <property type="entry name" value="Prok_molybdopt-oxidoreductase"/>
</dbReference>
<evidence type="ECO:0000313" key="17">
    <source>
        <dbReference type="Proteomes" id="UP000553459"/>
    </source>
</evidence>
<comment type="cofactor">
    <cofactor evidence="1">
        <name>[4Fe-4S] cluster</name>
        <dbReference type="ChEBI" id="CHEBI:49883"/>
    </cofactor>
</comment>
<comment type="caution">
    <text evidence="16">The sequence shown here is derived from an EMBL/GenBank/DDBJ whole genome shotgun (WGS) entry which is preliminary data.</text>
</comment>
<dbReference type="Proteomes" id="UP000553459">
    <property type="component" value="Unassembled WGS sequence"/>
</dbReference>
<evidence type="ECO:0000256" key="5">
    <source>
        <dbReference type="ARBA" id="ARBA00022714"/>
    </source>
</evidence>
<dbReference type="GO" id="GO:0016020">
    <property type="term" value="C:membrane"/>
    <property type="evidence" value="ECO:0007669"/>
    <property type="project" value="UniProtKB-SubCell"/>
</dbReference>
<keyword evidence="8" id="KW-1278">Translocase</keyword>
<dbReference type="FunFam" id="3.30.70.20:FF:000002">
    <property type="entry name" value="NADH-ubiquinone oxidoreductase 75 kDa subunit"/>
    <property type="match status" value="1"/>
</dbReference>
<dbReference type="EMBL" id="JAAABJ010000509">
    <property type="protein sequence ID" value="NAW51153.1"/>
    <property type="molecule type" value="Genomic_DNA"/>
</dbReference>
<keyword evidence="17" id="KW-1185">Reference proteome</keyword>
<dbReference type="SUPFAM" id="SSF54862">
    <property type="entry name" value="4Fe-4S ferredoxins"/>
    <property type="match status" value="1"/>
</dbReference>
<keyword evidence="12" id="KW-0472">Membrane</keyword>
<evidence type="ECO:0000256" key="1">
    <source>
        <dbReference type="ARBA" id="ARBA00001966"/>
    </source>
</evidence>
<accession>A0A845PVJ3</accession>
<dbReference type="SUPFAM" id="SSF54292">
    <property type="entry name" value="2Fe-2S ferredoxin-like"/>
    <property type="match status" value="1"/>
</dbReference>
<dbReference type="GO" id="GO:0008137">
    <property type="term" value="F:NADH dehydrogenase (ubiquinone) activity"/>
    <property type="evidence" value="ECO:0007669"/>
    <property type="project" value="InterPro"/>
</dbReference>
<dbReference type="Pfam" id="PF10588">
    <property type="entry name" value="NADH-G_4Fe-4S_3"/>
    <property type="match status" value="1"/>
</dbReference>
<evidence type="ECO:0000256" key="13">
    <source>
        <dbReference type="ARBA" id="ARBA00034078"/>
    </source>
</evidence>
<evidence type="ECO:0000313" key="16">
    <source>
        <dbReference type="EMBL" id="NAW51153.1"/>
    </source>
</evidence>
<dbReference type="InterPro" id="IPR054351">
    <property type="entry name" value="NADH_UbQ_OxRdtase_ferredoxin"/>
</dbReference>
<evidence type="ECO:0000256" key="12">
    <source>
        <dbReference type="ARBA" id="ARBA00023136"/>
    </source>
</evidence>
<proteinExistence type="inferred from homology"/>
<dbReference type="GO" id="GO:0048038">
    <property type="term" value="F:quinone binding"/>
    <property type="evidence" value="ECO:0007669"/>
    <property type="project" value="UniProtKB-KW"/>
</dbReference>
<dbReference type="PANTHER" id="PTHR43105">
    <property type="entry name" value="RESPIRATORY NITRATE REDUCTASE"/>
    <property type="match status" value="1"/>
</dbReference>
<keyword evidence="4" id="KW-0004">4Fe-4S</keyword>
<dbReference type="Pfam" id="PF13510">
    <property type="entry name" value="Fer2_4"/>
    <property type="match status" value="1"/>
</dbReference>
<dbReference type="PANTHER" id="PTHR43105:SF10">
    <property type="entry name" value="NADH-QUINONE OXIDOREDUCTASE SUBUNIT G"/>
    <property type="match status" value="1"/>
</dbReference>
<evidence type="ECO:0000256" key="10">
    <source>
        <dbReference type="ARBA" id="ARBA00023014"/>
    </source>
</evidence>
<evidence type="ECO:0000256" key="8">
    <source>
        <dbReference type="ARBA" id="ARBA00022967"/>
    </source>
</evidence>
<evidence type="ECO:0000256" key="6">
    <source>
        <dbReference type="ARBA" id="ARBA00022719"/>
    </source>
</evidence>
<dbReference type="GO" id="GO:0016491">
    <property type="term" value="F:oxidoreductase activity"/>
    <property type="evidence" value="ECO:0007669"/>
    <property type="project" value="InterPro"/>
</dbReference>